<keyword evidence="7" id="KW-0325">Glycoprotein</keyword>
<dbReference type="PANTHER" id="PTHR31356:SF66">
    <property type="entry name" value="CATALASE-PEROXIDASE"/>
    <property type="match status" value="1"/>
</dbReference>
<keyword evidence="3 9" id="KW-0349">Heme</keyword>
<dbReference type="PRINTS" id="PR00458">
    <property type="entry name" value="PEROXIDASE"/>
</dbReference>
<dbReference type="InterPro" id="IPR002016">
    <property type="entry name" value="Haem_peroxidase"/>
</dbReference>
<keyword evidence="9 12" id="KW-0106">Calcium</keyword>
<keyword evidence="4 9" id="KW-0479">Metal-binding</keyword>
<dbReference type="GO" id="GO:0034599">
    <property type="term" value="P:cellular response to oxidative stress"/>
    <property type="evidence" value="ECO:0007669"/>
    <property type="project" value="InterPro"/>
</dbReference>
<comment type="similarity">
    <text evidence="1 12">Belongs to the peroxidase family. Ligninase subfamily.</text>
</comment>
<feature type="binding site" evidence="9">
    <location>
        <position position="236"/>
    </location>
    <ligand>
        <name>Ca(2+)</name>
        <dbReference type="ChEBI" id="CHEBI:29108"/>
        <label>2</label>
    </ligand>
</feature>
<keyword evidence="15" id="KW-1185">Reference proteome</keyword>
<dbReference type="PRINTS" id="PR00462">
    <property type="entry name" value="LIGNINASE"/>
</dbReference>
<dbReference type="PROSITE" id="PS50873">
    <property type="entry name" value="PEROXIDASE_4"/>
    <property type="match status" value="1"/>
</dbReference>
<feature type="binding site" evidence="9">
    <location>
        <position position="255"/>
    </location>
    <ligand>
        <name>Ca(2+)</name>
        <dbReference type="ChEBI" id="CHEBI:29108"/>
        <label>2</label>
    </ligand>
</feature>
<evidence type="ECO:0000256" key="3">
    <source>
        <dbReference type="ARBA" id="ARBA00022617"/>
    </source>
</evidence>
<feature type="binding site" evidence="9">
    <location>
        <position position="129"/>
    </location>
    <ligand>
        <name>Ca(2+)</name>
        <dbReference type="ChEBI" id="CHEBI:29108"/>
        <label>1</label>
    </ligand>
</feature>
<dbReference type="GO" id="GO:0046872">
    <property type="term" value="F:metal ion binding"/>
    <property type="evidence" value="ECO:0007669"/>
    <property type="project" value="UniProtKB-UniRule"/>
</dbReference>
<evidence type="ECO:0000256" key="10">
    <source>
        <dbReference type="PIRSR" id="PIRSR601621-3"/>
    </source>
</evidence>
<evidence type="ECO:0000256" key="4">
    <source>
        <dbReference type="ARBA" id="ARBA00022723"/>
    </source>
</evidence>
<evidence type="ECO:0000256" key="8">
    <source>
        <dbReference type="PIRSR" id="PIRSR601621-1"/>
    </source>
</evidence>
<reference evidence="14" key="1">
    <citation type="journal article" date="2023" name="Mol. Phylogenet. Evol.">
        <title>Genome-scale phylogeny and comparative genomics of the fungal order Sordariales.</title>
        <authorList>
            <person name="Hensen N."/>
            <person name="Bonometti L."/>
            <person name="Westerberg I."/>
            <person name="Brannstrom I.O."/>
            <person name="Guillou S."/>
            <person name="Cros-Aarteil S."/>
            <person name="Calhoun S."/>
            <person name="Haridas S."/>
            <person name="Kuo A."/>
            <person name="Mondo S."/>
            <person name="Pangilinan J."/>
            <person name="Riley R."/>
            <person name="LaButti K."/>
            <person name="Andreopoulos B."/>
            <person name="Lipzen A."/>
            <person name="Chen C."/>
            <person name="Yan M."/>
            <person name="Daum C."/>
            <person name="Ng V."/>
            <person name="Clum A."/>
            <person name="Steindorff A."/>
            <person name="Ohm R.A."/>
            <person name="Martin F."/>
            <person name="Silar P."/>
            <person name="Natvig D.O."/>
            <person name="Lalanne C."/>
            <person name="Gautier V."/>
            <person name="Ament-Velasquez S.L."/>
            <person name="Kruys A."/>
            <person name="Hutchinson M.I."/>
            <person name="Powell A.J."/>
            <person name="Barry K."/>
            <person name="Miller A.N."/>
            <person name="Grigoriev I.V."/>
            <person name="Debuchy R."/>
            <person name="Gladieux P."/>
            <person name="Hiltunen Thoren M."/>
            <person name="Johannesson H."/>
        </authorList>
    </citation>
    <scope>NUCLEOTIDE SEQUENCE</scope>
    <source>
        <strain evidence="14">CBS 731.68</strain>
    </source>
</reference>
<feature type="active site" description="Proton acceptor" evidence="8">
    <location>
        <position position="112"/>
    </location>
</feature>
<comment type="cofactor">
    <cofactor evidence="9">
        <name>heme b</name>
        <dbReference type="ChEBI" id="CHEBI:60344"/>
    </cofactor>
    <text evidence="9">Binds 1 heme b (iron(II)-protoporphyrin IX) group per subunit.</text>
</comment>
<feature type="binding site" evidence="9">
    <location>
        <position position="127"/>
    </location>
    <ligand>
        <name>Ca(2+)</name>
        <dbReference type="ChEBI" id="CHEBI:29108"/>
        <label>1</label>
    </ligand>
</feature>
<comment type="caution">
    <text evidence="14">The sequence shown here is derived from an EMBL/GenBank/DDBJ whole genome shotgun (WGS) entry which is preliminary data.</text>
</comment>
<dbReference type="Gene3D" id="1.10.420.10">
    <property type="entry name" value="Peroxidase, domain 2"/>
    <property type="match status" value="1"/>
</dbReference>
<dbReference type="GO" id="GO:0004601">
    <property type="term" value="F:peroxidase activity"/>
    <property type="evidence" value="ECO:0007669"/>
    <property type="project" value="UniProtKB-KW"/>
</dbReference>
<dbReference type="GO" id="GO:0000302">
    <property type="term" value="P:response to reactive oxygen species"/>
    <property type="evidence" value="ECO:0007669"/>
    <property type="project" value="TreeGrafter"/>
</dbReference>
<comment type="cofactor">
    <cofactor evidence="9 12">
        <name>Ca(2+)</name>
        <dbReference type="ChEBI" id="CHEBI:29108"/>
    </cofactor>
    <text evidence="9 12">Binds 2 calcium ions per subunit.</text>
</comment>
<dbReference type="InterPro" id="IPR001621">
    <property type="entry name" value="Ligninase"/>
</dbReference>
<sequence length="345" mass="36047">MAKTLNGLVSLAQRQTVSGTELLADLKTLPEGALSPAGSTIKNILLANRAAASPQDLTTVYTPPGALGSPACRADACCVYKYVAADMAAVFRDASSGECTELARQAVRLGFHDAGTWSKTRGGGGADGSIILATEWLRAENRGLEAIAAVVQVWYDLYHPHGASMADLVQLAANVAAVSCPLGPRVRSFVGRNDSAVPAPEGLLPDVNADAASLVALFEDKTVVLGELIALIGAHTASTQLFVDVLRAGAPQDSTPGVWDVSWYKETISESPPPGVFRFPSDVALSRYPGAQDFWTAFSNAADGQAVWADGYAGAYVRLSVLGVEHINDLKECTGVLPLPVSKAP</sequence>
<keyword evidence="11" id="KW-1015">Disulfide bond</keyword>
<reference evidence="14" key="2">
    <citation type="submission" date="2023-05" db="EMBL/GenBank/DDBJ databases">
        <authorList>
            <consortium name="Lawrence Berkeley National Laboratory"/>
            <person name="Steindorff A."/>
            <person name="Hensen N."/>
            <person name="Bonometti L."/>
            <person name="Westerberg I."/>
            <person name="Brannstrom I.O."/>
            <person name="Guillou S."/>
            <person name="Cros-Aarteil S."/>
            <person name="Calhoun S."/>
            <person name="Haridas S."/>
            <person name="Kuo A."/>
            <person name="Mondo S."/>
            <person name="Pangilinan J."/>
            <person name="Riley R."/>
            <person name="Labutti K."/>
            <person name="Andreopoulos B."/>
            <person name="Lipzen A."/>
            <person name="Chen C."/>
            <person name="Yanf M."/>
            <person name="Daum C."/>
            <person name="Ng V."/>
            <person name="Clum A."/>
            <person name="Ohm R."/>
            <person name="Martin F."/>
            <person name="Silar P."/>
            <person name="Natvig D."/>
            <person name="Lalanne C."/>
            <person name="Gautier V."/>
            <person name="Ament-Velasquez S.L."/>
            <person name="Kruys A."/>
            <person name="Hutchinson M.I."/>
            <person name="Powell A.J."/>
            <person name="Barry K."/>
            <person name="Miller A.N."/>
            <person name="Grigoriev I.V."/>
            <person name="Debuchy R."/>
            <person name="Gladieux P."/>
            <person name="Thoren M.H."/>
            <person name="Johannesson H."/>
        </authorList>
    </citation>
    <scope>NUCLEOTIDE SEQUENCE</scope>
    <source>
        <strain evidence="14">CBS 731.68</strain>
    </source>
</reference>
<dbReference type="PROSITE" id="PS00436">
    <property type="entry name" value="PEROXIDASE_2"/>
    <property type="match status" value="1"/>
</dbReference>
<dbReference type="GO" id="GO:0042744">
    <property type="term" value="P:hydrogen peroxide catabolic process"/>
    <property type="evidence" value="ECO:0007669"/>
    <property type="project" value="TreeGrafter"/>
</dbReference>
<dbReference type="EMBL" id="MU853224">
    <property type="protein sequence ID" value="KAK4126906.1"/>
    <property type="molecule type" value="Genomic_DNA"/>
</dbReference>
<feature type="domain" description="Plant heme peroxidase family profile" evidence="13">
    <location>
        <begin position="125"/>
        <end position="236"/>
    </location>
</feature>
<dbReference type="InterPro" id="IPR019794">
    <property type="entry name" value="Peroxidases_AS"/>
</dbReference>
<keyword evidence="5 12" id="KW-0560">Oxidoreductase</keyword>
<protein>
    <recommendedName>
        <fullName evidence="12">Peroxidase</fullName>
        <ecNumber evidence="12">1.11.1.-</ecNumber>
    </recommendedName>
</protein>
<dbReference type="FunFam" id="1.10.520.10:FF:000021">
    <property type="entry name" value="Peroxidase"/>
    <property type="match status" value="1"/>
</dbReference>
<evidence type="ECO:0000256" key="12">
    <source>
        <dbReference type="RuleBase" id="RU363051"/>
    </source>
</evidence>
<feature type="disulfide bond" evidence="11">
    <location>
        <begin position="77"/>
        <end position="333"/>
    </location>
</feature>
<dbReference type="PANTHER" id="PTHR31356">
    <property type="entry name" value="THYLAKOID LUMENAL 29 KDA PROTEIN, CHLOROPLASTIC-RELATED"/>
    <property type="match status" value="1"/>
</dbReference>
<dbReference type="GO" id="GO:0020037">
    <property type="term" value="F:heme binding"/>
    <property type="evidence" value="ECO:0007669"/>
    <property type="project" value="UniProtKB-UniRule"/>
</dbReference>
<evidence type="ECO:0000256" key="2">
    <source>
        <dbReference type="ARBA" id="ARBA00022559"/>
    </source>
</evidence>
<evidence type="ECO:0000256" key="5">
    <source>
        <dbReference type="ARBA" id="ARBA00023002"/>
    </source>
</evidence>
<feature type="site" description="Transition state stabilizer" evidence="10">
    <location>
        <position position="108"/>
    </location>
</feature>
<gene>
    <name evidence="14" type="ORF">N657DRAFT_653292</name>
</gene>
<dbReference type="Pfam" id="PF00141">
    <property type="entry name" value="peroxidase"/>
    <property type="match status" value="1"/>
</dbReference>
<dbReference type="Gene3D" id="1.10.520.10">
    <property type="match status" value="1"/>
</dbReference>
<feature type="binding site" evidence="9">
    <location>
        <position position="125"/>
    </location>
    <ligand>
        <name>Ca(2+)</name>
        <dbReference type="ChEBI" id="CHEBI:29108"/>
        <label>1</label>
    </ligand>
</feature>
<dbReference type="GeneID" id="87831159"/>
<proteinExistence type="inferred from homology"/>
<dbReference type="RefSeq" id="XP_062650677.1">
    <property type="nucleotide sequence ID" value="XM_062794390.1"/>
</dbReference>
<dbReference type="InterPro" id="IPR010255">
    <property type="entry name" value="Haem_peroxidase_sf"/>
</dbReference>
<feature type="binding site" evidence="9">
    <location>
        <position position="260"/>
    </location>
    <ligand>
        <name>Ca(2+)</name>
        <dbReference type="ChEBI" id="CHEBI:29108"/>
        <label>2</label>
    </ligand>
</feature>
<evidence type="ECO:0000313" key="15">
    <source>
        <dbReference type="Proteomes" id="UP001302602"/>
    </source>
</evidence>
<dbReference type="SUPFAM" id="SSF48113">
    <property type="entry name" value="Heme-dependent peroxidases"/>
    <property type="match status" value="1"/>
</dbReference>
<dbReference type="InterPro" id="IPR044831">
    <property type="entry name" value="Ccp1-like"/>
</dbReference>
<evidence type="ECO:0000259" key="13">
    <source>
        <dbReference type="PROSITE" id="PS50873"/>
    </source>
</evidence>
<accession>A0AAN6Z6F0</accession>
<dbReference type="Proteomes" id="UP001302602">
    <property type="component" value="Unassembled WGS sequence"/>
</dbReference>
<name>A0AAN6Z6F0_9PEZI</name>
<feature type="binding site" evidence="9">
    <location>
        <position position="113"/>
    </location>
    <ligand>
        <name>Ca(2+)</name>
        <dbReference type="ChEBI" id="CHEBI:29108"/>
        <label>1</label>
    </ligand>
</feature>
<feature type="binding site" evidence="9">
    <location>
        <position position="253"/>
    </location>
    <ligand>
        <name>Ca(2+)</name>
        <dbReference type="ChEBI" id="CHEBI:29108"/>
        <label>2</label>
    </ligand>
</feature>
<keyword evidence="2 12" id="KW-0575">Peroxidase</keyword>
<dbReference type="EC" id="1.11.1.-" evidence="12"/>
<evidence type="ECO:0000256" key="7">
    <source>
        <dbReference type="ARBA" id="ARBA00023180"/>
    </source>
</evidence>
<feature type="binding site" description="axial binding residue" evidence="9">
    <location>
        <position position="235"/>
    </location>
    <ligand>
        <name>heme b</name>
        <dbReference type="ChEBI" id="CHEBI:60344"/>
    </ligand>
    <ligandPart>
        <name>Fe</name>
        <dbReference type="ChEBI" id="CHEBI:18248"/>
    </ligandPart>
</feature>
<evidence type="ECO:0000256" key="11">
    <source>
        <dbReference type="PIRSR" id="PIRSR601621-4"/>
    </source>
</evidence>
<keyword evidence="6 9" id="KW-0408">Iron</keyword>
<evidence type="ECO:0000256" key="6">
    <source>
        <dbReference type="ARBA" id="ARBA00023004"/>
    </source>
</evidence>
<evidence type="ECO:0000256" key="9">
    <source>
        <dbReference type="PIRSR" id="PIRSR601621-2"/>
    </source>
</evidence>
<organism evidence="14 15">
    <name type="scientific">Parathielavia appendiculata</name>
    <dbReference type="NCBI Taxonomy" id="2587402"/>
    <lineage>
        <taxon>Eukaryota</taxon>
        <taxon>Fungi</taxon>
        <taxon>Dikarya</taxon>
        <taxon>Ascomycota</taxon>
        <taxon>Pezizomycotina</taxon>
        <taxon>Sordariomycetes</taxon>
        <taxon>Sordariomycetidae</taxon>
        <taxon>Sordariales</taxon>
        <taxon>Chaetomiaceae</taxon>
        <taxon>Parathielavia</taxon>
    </lineage>
</organism>
<evidence type="ECO:0000313" key="14">
    <source>
        <dbReference type="EMBL" id="KAK4126906.1"/>
    </source>
</evidence>
<feature type="disulfide bond" evidence="11">
    <location>
        <begin position="99"/>
        <end position="180"/>
    </location>
</feature>
<dbReference type="AlphaFoldDB" id="A0AAN6Z6F0"/>
<evidence type="ECO:0000256" key="1">
    <source>
        <dbReference type="ARBA" id="ARBA00006089"/>
    </source>
</evidence>